<evidence type="ECO:0000313" key="2">
    <source>
        <dbReference type="EMBL" id="KAJ7350794.1"/>
    </source>
</evidence>
<proteinExistence type="predicted"/>
<dbReference type="SUPFAM" id="SSF56784">
    <property type="entry name" value="HAD-like"/>
    <property type="match status" value="1"/>
</dbReference>
<dbReference type="Gene3D" id="1.10.150.750">
    <property type="match status" value="1"/>
</dbReference>
<evidence type="ECO:0008006" key="4">
    <source>
        <dbReference type="Google" id="ProtNLM"/>
    </source>
</evidence>
<dbReference type="Proteomes" id="UP001218218">
    <property type="component" value="Unassembled WGS sequence"/>
</dbReference>
<dbReference type="InterPro" id="IPR018247">
    <property type="entry name" value="EF_Hand_1_Ca_BS"/>
</dbReference>
<dbReference type="PROSITE" id="PS00018">
    <property type="entry name" value="EF_HAND_1"/>
    <property type="match status" value="1"/>
</dbReference>
<feature type="region of interest" description="Disordered" evidence="1">
    <location>
        <begin position="1232"/>
        <end position="1262"/>
    </location>
</feature>
<evidence type="ECO:0000313" key="3">
    <source>
        <dbReference type="Proteomes" id="UP001218218"/>
    </source>
</evidence>
<protein>
    <recommendedName>
        <fullName evidence="4">EF-hand domain-containing protein</fullName>
    </recommendedName>
</protein>
<feature type="region of interest" description="Disordered" evidence="1">
    <location>
        <begin position="1295"/>
        <end position="1401"/>
    </location>
</feature>
<feature type="region of interest" description="Disordered" evidence="1">
    <location>
        <begin position="238"/>
        <end position="259"/>
    </location>
</feature>
<keyword evidence="3" id="KW-1185">Reference proteome</keyword>
<feature type="compositionally biased region" description="Basic and acidic residues" evidence="1">
    <location>
        <begin position="241"/>
        <end position="251"/>
    </location>
</feature>
<dbReference type="EMBL" id="JARIHO010000014">
    <property type="protein sequence ID" value="KAJ7350794.1"/>
    <property type="molecule type" value="Genomic_DNA"/>
</dbReference>
<organism evidence="2 3">
    <name type="scientific">Mycena albidolilacea</name>
    <dbReference type="NCBI Taxonomy" id="1033008"/>
    <lineage>
        <taxon>Eukaryota</taxon>
        <taxon>Fungi</taxon>
        <taxon>Dikarya</taxon>
        <taxon>Basidiomycota</taxon>
        <taxon>Agaricomycotina</taxon>
        <taxon>Agaricomycetes</taxon>
        <taxon>Agaricomycetidae</taxon>
        <taxon>Agaricales</taxon>
        <taxon>Marasmiineae</taxon>
        <taxon>Mycenaceae</taxon>
        <taxon>Mycena</taxon>
    </lineage>
</organism>
<dbReference type="InterPro" id="IPR036412">
    <property type="entry name" value="HAD-like_sf"/>
</dbReference>
<feature type="compositionally biased region" description="Low complexity" evidence="1">
    <location>
        <begin position="1248"/>
        <end position="1259"/>
    </location>
</feature>
<reference evidence="2" key="1">
    <citation type="submission" date="2023-03" db="EMBL/GenBank/DDBJ databases">
        <title>Massive genome expansion in bonnet fungi (Mycena s.s.) driven by repeated elements and novel gene families across ecological guilds.</title>
        <authorList>
            <consortium name="Lawrence Berkeley National Laboratory"/>
            <person name="Harder C.B."/>
            <person name="Miyauchi S."/>
            <person name="Viragh M."/>
            <person name="Kuo A."/>
            <person name="Thoen E."/>
            <person name="Andreopoulos B."/>
            <person name="Lu D."/>
            <person name="Skrede I."/>
            <person name="Drula E."/>
            <person name="Henrissat B."/>
            <person name="Morin E."/>
            <person name="Kohler A."/>
            <person name="Barry K."/>
            <person name="LaButti K."/>
            <person name="Morin E."/>
            <person name="Salamov A."/>
            <person name="Lipzen A."/>
            <person name="Mereny Z."/>
            <person name="Hegedus B."/>
            <person name="Baldrian P."/>
            <person name="Stursova M."/>
            <person name="Weitz H."/>
            <person name="Taylor A."/>
            <person name="Grigoriev I.V."/>
            <person name="Nagy L.G."/>
            <person name="Martin F."/>
            <person name="Kauserud H."/>
        </authorList>
    </citation>
    <scope>NUCLEOTIDE SEQUENCE</scope>
    <source>
        <strain evidence="2">CBHHK002</strain>
    </source>
</reference>
<accession>A0AAD7A6Y2</accession>
<name>A0AAD7A6Y2_9AGAR</name>
<feature type="compositionally biased region" description="Polar residues" evidence="1">
    <location>
        <begin position="1306"/>
        <end position="1316"/>
    </location>
</feature>
<evidence type="ECO:0000256" key="1">
    <source>
        <dbReference type="SAM" id="MobiDB-lite"/>
    </source>
</evidence>
<feature type="compositionally biased region" description="Acidic residues" evidence="1">
    <location>
        <begin position="1387"/>
        <end position="1401"/>
    </location>
</feature>
<comment type="caution">
    <text evidence="2">The sequence shown here is derived from an EMBL/GenBank/DDBJ whole genome shotgun (WGS) entry which is preliminary data.</text>
</comment>
<feature type="compositionally biased region" description="Acidic residues" evidence="1">
    <location>
        <begin position="1233"/>
        <end position="1247"/>
    </location>
</feature>
<sequence>MAVVQPSPQHSVLYLQSPLAISAGKRVPCGKYLAIISSFNKDWTAAGYLVHPVSSRPLPDIFLPISPCKIGSREPFMPGFDWPFEDFASRYDLSKEEARAFLSISSDDRRDQGFLERDRRLARKKAERDADGVPDDVLCWTTFSVKSTYVPALPGENFPPSLVSVQVDYDITSLVEVSPAGLFIEDEGEIQRLRARFSRPATERTIVWTMNQAASGGLDTPIEQPVTDLTPFTIELSTSFDRPDTPDKEDGIQPNVTPEEDDCWAFEDECYLVLYGTLIDNESGIFDALQPLLAQSLHRLDRREALAFYFESEIATKQRNPVAPYSEILAQAHAEMTIRLGLPAVEDAASLFASTISTFALSDATHDILCQSSSFSALMPYFSEVFTSDGSHAYRPDSAAFDPPLKYHDALGIPRQQRYLVSNSLLRDLEPARQLGVPAIWMHHPQSLAGRRVLSTEYSFPWEICRDLVHPRPSILGENRRAPQSRAHSLALDSMAVNLELTMTFTSIVFLDVVSPPQNRIGYRLFRAGYSWIITFSISAIAQPALVYVQFAANLPVALDLGDLGVILALAGTGFVLHGGRRRGLDAVAHLDPSHTITSIPQNTMDAKIERADKALKDAGMLIQKAAGSASKKQNKAQIRKILSTIQQITSVLGGAAEYDNKAKVAVSLFMSVLQLEIDRRDNDIEIVAVCYSMTSMIHVLRYLNQDAATPEDLSDQLVEELGNMSEAIKDFGAFADVYYTKCKSWMVRFARAREFKTKIQDFADTFQKYQERIEFILVTQMAGGQVKMAHELAAVNTSISTLIDRVGAPASDREKQAFEYIKSQGKQILESTQGLTEVARKLHDSVTSSTIEAINDAFEDLLEQNSTLFEFKLKGATMELSEAIDRSTAKILNRMESGPHDLIDEPDIKEIWKGNEWKVSVKCRVFVDGETYKCEYIALHRIPNVALCNHYTEKFLRSASEDSWTLKILGKVINYPAVGEAIDEDASGFISVHEINHFLKKNQGLSTPVWFAFWAVGPQYLDIDYTIKIDEITADLEERCRKLKTNDQDLSMCIDGYLDTLKLVNCITDWVALDAGASGLEELDDETGQDLLDVATTLAQTKETLIEGNLNTVGYRVDQSSLPSLTNQAAFRIEQSITVLLFLILRKHDEIISAGMENMTAQQFASKWQDMDATLSTLVWQFHWRFKSLRRSWRSQKQDIELQVQCYAGGLFNGWYKEYIKEGGLIVRFLENDDDDDDDDDLEQPTEPESTSSPPVVSMDGKMDQLSQRVTALDARLDTIESMLKRILSMGLERPSQEEPHAHRNPNSTDANNRTQRGEEDDGDATHRATGYEEDDSGQNGGDADDGQHIGEEDDGDATHQATGYEEDDGGQNGGDVDDGQHIDAENLDDDEVYGGGDED</sequence>
<gene>
    <name evidence="2" type="ORF">DFH08DRAFT_1078919</name>
</gene>